<evidence type="ECO:0000313" key="2">
    <source>
        <dbReference type="EMBL" id="GJN04255.1"/>
    </source>
</evidence>
<dbReference type="Pfam" id="PF07859">
    <property type="entry name" value="Abhydrolase_3"/>
    <property type="match status" value="1"/>
</dbReference>
<keyword evidence="3" id="KW-1185">Reference proteome</keyword>
<dbReference type="PANTHER" id="PTHR23024:SF538">
    <property type="entry name" value="OS07G0643100 PROTEIN"/>
    <property type="match status" value="1"/>
</dbReference>
<evidence type="ECO:0000259" key="1">
    <source>
        <dbReference type="Pfam" id="PF07859"/>
    </source>
</evidence>
<dbReference type="GO" id="GO:0016787">
    <property type="term" value="F:hydrolase activity"/>
    <property type="evidence" value="ECO:0007669"/>
    <property type="project" value="InterPro"/>
</dbReference>
<gene>
    <name evidence="2" type="primary">ga21787</name>
    <name evidence="2" type="ORF">PR202_ga21787</name>
</gene>
<dbReference type="Proteomes" id="UP001054889">
    <property type="component" value="Unassembled WGS sequence"/>
</dbReference>
<accession>A0AAV5D2J2</accession>
<organism evidence="2 3">
    <name type="scientific">Eleusine coracana subsp. coracana</name>
    <dbReference type="NCBI Taxonomy" id="191504"/>
    <lineage>
        <taxon>Eukaryota</taxon>
        <taxon>Viridiplantae</taxon>
        <taxon>Streptophyta</taxon>
        <taxon>Embryophyta</taxon>
        <taxon>Tracheophyta</taxon>
        <taxon>Spermatophyta</taxon>
        <taxon>Magnoliopsida</taxon>
        <taxon>Liliopsida</taxon>
        <taxon>Poales</taxon>
        <taxon>Poaceae</taxon>
        <taxon>PACMAD clade</taxon>
        <taxon>Chloridoideae</taxon>
        <taxon>Cynodonteae</taxon>
        <taxon>Eleusininae</taxon>
        <taxon>Eleusine</taxon>
    </lineage>
</organism>
<dbReference type="InterPro" id="IPR050466">
    <property type="entry name" value="Carboxylest/Gibb_receptor"/>
</dbReference>
<feature type="domain" description="Alpha/beta hydrolase fold-3" evidence="1">
    <location>
        <begin position="20"/>
        <end position="243"/>
    </location>
</feature>
<evidence type="ECO:0000313" key="3">
    <source>
        <dbReference type="Proteomes" id="UP001054889"/>
    </source>
</evidence>
<proteinExistence type="predicted"/>
<sequence length="272" mass="29635">MPRASAPPTSPSAHRPLPVVVYFHGGGFVSFSPASRPYDAFCRRLCRELRAVVVSVSYRLAPSHRFPAAYDDGVAALRYLAANNSLPAADVAPINISSCFLAGDSSGGNIAHHVAHRWSSMTPSSSSTKKNLHVAGVVLIQPLFGGEERTAAELDLADACPTLTLATADHYWREFLPEGATRDHVAARVDGKGAGASFPPTMVVVGGFDLLKDRHLRYVEELRQRKKNPVRMVEYPDAIHGFYIFPEIADSGKFMADLKLFVQEYTGRPLTN</sequence>
<reference evidence="2" key="1">
    <citation type="journal article" date="2018" name="DNA Res.">
        <title>Multiple hybrid de novo genome assembly of finger millet, an orphan allotetraploid crop.</title>
        <authorList>
            <person name="Hatakeyama M."/>
            <person name="Aluri S."/>
            <person name="Balachadran M.T."/>
            <person name="Sivarajan S.R."/>
            <person name="Patrignani A."/>
            <person name="Gruter S."/>
            <person name="Poveda L."/>
            <person name="Shimizu-Inatsugi R."/>
            <person name="Baeten J."/>
            <person name="Francoijs K.J."/>
            <person name="Nataraja K.N."/>
            <person name="Reddy Y.A.N."/>
            <person name="Phadnis S."/>
            <person name="Ravikumar R.L."/>
            <person name="Schlapbach R."/>
            <person name="Sreeman S.M."/>
            <person name="Shimizu K.K."/>
        </authorList>
    </citation>
    <scope>NUCLEOTIDE SEQUENCE</scope>
</reference>
<dbReference type="PANTHER" id="PTHR23024">
    <property type="entry name" value="ARYLACETAMIDE DEACETYLASE"/>
    <property type="match status" value="1"/>
</dbReference>
<dbReference type="InterPro" id="IPR013094">
    <property type="entry name" value="AB_hydrolase_3"/>
</dbReference>
<dbReference type="InterPro" id="IPR029058">
    <property type="entry name" value="AB_hydrolase_fold"/>
</dbReference>
<reference evidence="2" key="2">
    <citation type="submission" date="2021-12" db="EMBL/GenBank/DDBJ databases">
        <title>Resequencing data analysis of finger millet.</title>
        <authorList>
            <person name="Hatakeyama M."/>
            <person name="Aluri S."/>
            <person name="Balachadran M.T."/>
            <person name="Sivarajan S.R."/>
            <person name="Poveda L."/>
            <person name="Shimizu-Inatsugi R."/>
            <person name="Schlapbach R."/>
            <person name="Sreeman S.M."/>
            <person name="Shimizu K.K."/>
        </authorList>
    </citation>
    <scope>NUCLEOTIDE SEQUENCE</scope>
</reference>
<comment type="caution">
    <text evidence="2">The sequence shown here is derived from an EMBL/GenBank/DDBJ whole genome shotgun (WGS) entry which is preliminary data.</text>
</comment>
<dbReference type="AlphaFoldDB" id="A0AAV5D2J2"/>
<dbReference type="Gene3D" id="3.40.50.1820">
    <property type="entry name" value="alpha/beta hydrolase"/>
    <property type="match status" value="1"/>
</dbReference>
<name>A0AAV5D2J2_ELECO</name>
<dbReference type="EMBL" id="BQKI01000010">
    <property type="protein sequence ID" value="GJN04255.1"/>
    <property type="molecule type" value="Genomic_DNA"/>
</dbReference>
<protein>
    <recommendedName>
        <fullName evidence="1">Alpha/beta hydrolase fold-3 domain-containing protein</fullName>
    </recommendedName>
</protein>
<dbReference type="SUPFAM" id="SSF53474">
    <property type="entry name" value="alpha/beta-Hydrolases"/>
    <property type="match status" value="1"/>
</dbReference>